<sequence length="108" mass="12161">MDGKLPDGDDIGQIKISKIKKTLEVQLGSQVRKRSHFTLLKSIQNLGILCGLWQGLGMFFHLTYFKYFVGYVQRQQAGGKCIDEQLNGGMEQLSSAYKLDIFDESSPN</sequence>
<dbReference type="Proteomes" id="UP000324705">
    <property type="component" value="Chromosome 3A"/>
</dbReference>
<evidence type="ECO:0000313" key="3">
    <source>
        <dbReference type="Proteomes" id="UP000324705"/>
    </source>
</evidence>
<dbReference type="Gramene" id="TRITD3Av1G248150.1">
    <property type="protein sequence ID" value="TRITD3Av1G248150.1"/>
    <property type="gene ID" value="TRITD3Av1G248150"/>
</dbReference>
<keyword evidence="1" id="KW-0812">Transmembrane</keyword>
<evidence type="ECO:0000256" key="1">
    <source>
        <dbReference type="SAM" id="Phobius"/>
    </source>
</evidence>
<reference evidence="2 3" key="1">
    <citation type="submission" date="2017-09" db="EMBL/GenBank/DDBJ databases">
        <authorList>
            <consortium name="International Durum Wheat Genome Sequencing Consortium (IDWGSC)"/>
            <person name="Milanesi L."/>
        </authorList>
    </citation>
    <scope>NUCLEOTIDE SEQUENCE [LARGE SCALE GENOMIC DNA]</scope>
    <source>
        <strain evidence="3">cv. Svevo</strain>
    </source>
</reference>
<evidence type="ECO:0008006" key="4">
    <source>
        <dbReference type="Google" id="ProtNLM"/>
    </source>
</evidence>
<dbReference type="EMBL" id="LT934115">
    <property type="protein sequence ID" value="VAH68039.1"/>
    <property type="molecule type" value="Genomic_DNA"/>
</dbReference>
<evidence type="ECO:0000313" key="2">
    <source>
        <dbReference type="EMBL" id="VAH68039.1"/>
    </source>
</evidence>
<keyword evidence="1" id="KW-1133">Transmembrane helix</keyword>
<accession>A0A9R0RXH5</accession>
<feature type="transmembrane region" description="Helical" evidence="1">
    <location>
        <begin position="46"/>
        <end position="65"/>
    </location>
</feature>
<gene>
    <name evidence="2" type="ORF">TRITD_3Av1G248150</name>
</gene>
<proteinExistence type="predicted"/>
<keyword evidence="3" id="KW-1185">Reference proteome</keyword>
<organism evidence="2 3">
    <name type="scientific">Triticum turgidum subsp. durum</name>
    <name type="common">Durum wheat</name>
    <name type="synonym">Triticum durum</name>
    <dbReference type="NCBI Taxonomy" id="4567"/>
    <lineage>
        <taxon>Eukaryota</taxon>
        <taxon>Viridiplantae</taxon>
        <taxon>Streptophyta</taxon>
        <taxon>Embryophyta</taxon>
        <taxon>Tracheophyta</taxon>
        <taxon>Spermatophyta</taxon>
        <taxon>Magnoliopsida</taxon>
        <taxon>Liliopsida</taxon>
        <taxon>Poales</taxon>
        <taxon>Poaceae</taxon>
        <taxon>BOP clade</taxon>
        <taxon>Pooideae</taxon>
        <taxon>Triticodae</taxon>
        <taxon>Triticeae</taxon>
        <taxon>Triticinae</taxon>
        <taxon>Triticum</taxon>
    </lineage>
</organism>
<dbReference type="AlphaFoldDB" id="A0A9R0RXH5"/>
<keyword evidence="1" id="KW-0472">Membrane</keyword>
<name>A0A9R0RXH5_TRITD</name>
<protein>
    <recommendedName>
        <fullName evidence="4">Transmembrane protein</fullName>
    </recommendedName>
</protein>